<accession>A0A1B9R308</accession>
<dbReference type="GO" id="GO:0004129">
    <property type="term" value="F:cytochrome-c oxidase activity"/>
    <property type="evidence" value="ECO:0007669"/>
    <property type="project" value="UniProtKB-EC"/>
</dbReference>
<protein>
    <recommendedName>
        <fullName evidence="3">cytochrome-c oxidase</fullName>
        <ecNumber evidence="3">7.1.1.9</ecNumber>
    </recommendedName>
    <alternativeName>
        <fullName evidence="8">Cytochrome aa3 subunit 3</fullName>
    </alternativeName>
    <alternativeName>
        <fullName evidence="9">Cytochrome c oxidase polypeptide III</fullName>
    </alternativeName>
</protein>
<evidence type="ECO:0000259" key="12">
    <source>
        <dbReference type="PROSITE" id="PS50253"/>
    </source>
</evidence>
<dbReference type="Gene3D" id="1.20.120.80">
    <property type="entry name" value="Cytochrome c oxidase, subunit III, four-helix bundle"/>
    <property type="match status" value="1"/>
</dbReference>
<dbReference type="InterPro" id="IPR033945">
    <property type="entry name" value="Cyt_c_oxase_su3_dom"/>
</dbReference>
<feature type="transmembrane region" description="Helical" evidence="11">
    <location>
        <begin position="47"/>
        <end position="71"/>
    </location>
</feature>
<comment type="caution">
    <text evidence="13">The sequence shown here is derived from an EMBL/GenBank/DDBJ whole genome shotgun (WGS) entry which is preliminary data.</text>
</comment>
<dbReference type="GO" id="GO:0005886">
    <property type="term" value="C:plasma membrane"/>
    <property type="evidence" value="ECO:0007669"/>
    <property type="project" value="UniProtKB-SubCell"/>
</dbReference>
<evidence type="ECO:0000256" key="6">
    <source>
        <dbReference type="ARBA" id="ARBA00022989"/>
    </source>
</evidence>
<dbReference type="InterPro" id="IPR035973">
    <property type="entry name" value="Cyt_c_oxidase_su3-like_sf"/>
</dbReference>
<evidence type="ECO:0000256" key="7">
    <source>
        <dbReference type="ARBA" id="ARBA00023136"/>
    </source>
</evidence>
<gene>
    <name evidence="13" type="ORF">A6E14_04615</name>
</gene>
<dbReference type="EC" id="7.1.1.9" evidence="3"/>
<comment type="subcellular location">
    <subcellularLocation>
        <location evidence="10">Cell membrane</location>
        <topology evidence="10">Multi-pass membrane protein</topology>
    </subcellularLocation>
    <subcellularLocation>
        <location evidence="1">Membrane</location>
        <topology evidence="1">Multi-pass membrane protein</topology>
    </subcellularLocation>
</comment>
<feature type="transmembrane region" description="Helical" evidence="11">
    <location>
        <begin position="190"/>
        <end position="207"/>
    </location>
</feature>
<keyword evidence="14" id="KW-1185">Reference proteome</keyword>
<keyword evidence="5" id="KW-1278">Translocase</keyword>
<name>A0A1B9R308_9VIBR</name>
<dbReference type="EMBL" id="MAJZ01000208">
    <property type="protein sequence ID" value="OCH78444.1"/>
    <property type="molecule type" value="Genomic_DNA"/>
</dbReference>
<dbReference type="PANTHER" id="PTHR11403:SF7">
    <property type="entry name" value="CYTOCHROME C OXIDASE SUBUNIT 3"/>
    <property type="match status" value="1"/>
</dbReference>
<dbReference type="InterPro" id="IPR000298">
    <property type="entry name" value="Cyt_c_oxidase-like_su3"/>
</dbReference>
<feature type="transmembrane region" description="Helical" evidence="11">
    <location>
        <begin position="275"/>
        <end position="293"/>
    </location>
</feature>
<evidence type="ECO:0000313" key="13">
    <source>
        <dbReference type="EMBL" id="OCH78444.1"/>
    </source>
</evidence>
<dbReference type="GO" id="GO:0019646">
    <property type="term" value="P:aerobic electron transport chain"/>
    <property type="evidence" value="ECO:0007669"/>
    <property type="project" value="InterPro"/>
</dbReference>
<evidence type="ECO:0000256" key="4">
    <source>
        <dbReference type="ARBA" id="ARBA00022692"/>
    </source>
</evidence>
<dbReference type="SUPFAM" id="SSF81452">
    <property type="entry name" value="Cytochrome c oxidase subunit III-like"/>
    <property type="match status" value="1"/>
</dbReference>
<evidence type="ECO:0000256" key="8">
    <source>
        <dbReference type="ARBA" id="ARBA00031400"/>
    </source>
</evidence>
<keyword evidence="4 10" id="KW-0812">Transmembrane</keyword>
<keyword evidence="7 11" id="KW-0472">Membrane</keyword>
<dbReference type="Proteomes" id="UP000093173">
    <property type="component" value="Unassembled WGS sequence"/>
</dbReference>
<dbReference type="CDD" id="cd01665">
    <property type="entry name" value="Cyt_c_Oxidase_III"/>
    <property type="match status" value="1"/>
</dbReference>
<feature type="transmembrane region" description="Helical" evidence="11">
    <location>
        <begin position="91"/>
        <end position="112"/>
    </location>
</feature>
<evidence type="ECO:0000256" key="5">
    <source>
        <dbReference type="ARBA" id="ARBA00022967"/>
    </source>
</evidence>
<proteinExistence type="inferred from homology"/>
<dbReference type="PANTHER" id="PTHR11403">
    <property type="entry name" value="CYTOCHROME C OXIDASE SUBUNIT III"/>
    <property type="match status" value="1"/>
</dbReference>
<sequence>MSSKHQHYYVPAHSSWPILAAVALFLVAVGAGLTVQNLESQGAGSTFGRIVLSIGFVVLLAILAGWFANVVSESLSGLYSDQIDRSFRQGMSWFIFSEVMFFGAFFGALFYARMISVPWIGGAGNNAMTHEVLWPAFEAMWPLELTPRGETTQAMPWQGIPLVNTILLLLSSITLHMAHISLETNKRMALIVWLELTIVLAGFFLYYQMVEYSHAYQDMGLTLSSGIYGNTFFLLTGFHGLHVFLGTLFLVVLLGRIAKDHFTPHDHFAFQAGSWYWHFVDVVWLSLFIFVYVI</sequence>
<organism evidence="13 14">
    <name type="scientific">Vibrio genomosp. F10</name>
    <dbReference type="NCBI Taxonomy" id="723171"/>
    <lineage>
        <taxon>Bacteria</taxon>
        <taxon>Pseudomonadati</taxon>
        <taxon>Pseudomonadota</taxon>
        <taxon>Gammaproteobacteria</taxon>
        <taxon>Vibrionales</taxon>
        <taxon>Vibrionaceae</taxon>
        <taxon>Vibrio</taxon>
    </lineage>
</organism>
<dbReference type="RefSeq" id="WP_065576337.1">
    <property type="nucleotide sequence ID" value="NZ_JBNGCH010000208.1"/>
</dbReference>
<keyword evidence="6 11" id="KW-1133">Transmembrane helix</keyword>
<evidence type="ECO:0000256" key="9">
    <source>
        <dbReference type="ARBA" id="ARBA00031625"/>
    </source>
</evidence>
<evidence type="ECO:0000256" key="1">
    <source>
        <dbReference type="ARBA" id="ARBA00004141"/>
    </source>
</evidence>
<dbReference type="AlphaFoldDB" id="A0A1B9R308"/>
<dbReference type="FunFam" id="1.20.120.80:FF:000003">
    <property type="entry name" value="Cytochrome c oxidase subunit 3"/>
    <property type="match status" value="1"/>
</dbReference>
<feature type="transmembrane region" description="Helical" evidence="11">
    <location>
        <begin position="16"/>
        <end position="35"/>
    </location>
</feature>
<feature type="domain" description="Heme-copper oxidase subunit III family profile" evidence="12">
    <location>
        <begin position="4"/>
        <end position="294"/>
    </location>
</feature>
<feature type="transmembrane region" description="Helical" evidence="11">
    <location>
        <begin position="227"/>
        <end position="254"/>
    </location>
</feature>
<evidence type="ECO:0000256" key="10">
    <source>
        <dbReference type="RuleBase" id="RU003376"/>
    </source>
</evidence>
<evidence type="ECO:0000256" key="11">
    <source>
        <dbReference type="SAM" id="Phobius"/>
    </source>
</evidence>
<dbReference type="Pfam" id="PF00510">
    <property type="entry name" value="COX3"/>
    <property type="match status" value="1"/>
</dbReference>
<evidence type="ECO:0000256" key="3">
    <source>
        <dbReference type="ARBA" id="ARBA00012949"/>
    </source>
</evidence>
<evidence type="ECO:0000256" key="2">
    <source>
        <dbReference type="ARBA" id="ARBA00010581"/>
    </source>
</evidence>
<dbReference type="InterPro" id="IPR024791">
    <property type="entry name" value="Cyt_c/ubiquinol_Oxase_su3"/>
</dbReference>
<dbReference type="Gene3D" id="1.10.287.70">
    <property type="match status" value="1"/>
</dbReference>
<reference evidence="14" key="1">
    <citation type="submission" date="2016-06" db="EMBL/GenBank/DDBJ databases">
        <authorList>
            <person name="Hehemann J.-H."/>
            <person name="Arevalo P."/>
            <person name="Datta M.S."/>
            <person name="Polz M.F."/>
        </authorList>
    </citation>
    <scope>NUCLEOTIDE SEQUENCE [LARGE SCALE GENOMIC DNA]</scope>
    <source>
        <strain evidence="14">9CSC122</strain>
    </source>
</reference>
<evidence type="ECO:0000313" key="14">
    <source>
        <dbReference type="Proteomes" id="UP000093173"/>
    </source>
</evidence>
<dbReference type="InterPro" id="IPR013833">
    <property type="entry name" value="Cyt_c_oxidase_su3_a-hlx"/>
</dbReference>
<dbReference type="PROSITE" id="PS50253">
    <property type="entry name" value="COX3"/>
    <property type="match status" value="1"/>
</dbReference>
<comment type="similarity">
    <text evidence="2 10">Belongs to the cytochrome c oxidase subunit 3 family.</text>
</comment>
<feature type="transmembrane region" description="Helical" evidence="11">
    <location>
        <begin position="157"/>
        <end position="178"/>
    </location>
</feature>